<keyword evidence="4" id="KW-1185">Reference proteome</keyword>
<feature type="transmembrane region" description="Helical" evidence="2">
    <location>
        <begin position="779"/>
        <end position="803"/>
    </location>
</feature>
<feature type="region of interest" description="Disordered" evidence="1">
    <location>
        <begin position="44"/>
        <end position="63"/>
    </location>
</feature>
<evidence type="ECO:0000256" key="1">
    <source>
        <dbReference type="SAM" id="MobiDB-lite"/>
    </source>
</evidence>
<name>A0AAE1CZB5_9GAST</name>
<sequence>MSTSEQLSTTLPKPQEAQWASLPQDVIPQLSPIFYKTIKRARADQRTSMKNQEARHRSLTAMKEQKYSSIKSKISHKGTVPVKSSPDTMLALSAAEESKTIPGEHGLQLPVHLNDENETPSDNEVDLTEDLSLPGVALSERNISQCRNASSGNFALKCPYRKEFECSLRKESSQIDSRKDMKETDCDLRHSFISTNTGEILPTQYNTNSKKAHYSENLELSRLLNFPLRSSVRNKRCAEAGKQVTCRSSRVISKEALGEQETRSKWVKVRGLSQRPHVTDSLCRLNGIVRQRRTRSATLSEKNQRLQKNINLPGDPGVRIKPRPHSHSRHVSDSQTNIHVAHEERQRHNRKYLRKPTSRISVESNESSCMEISSTVARQSSPAKHENSFQDNGCLKRLKHINQPCTKRREKEDSTYSDETTPHHLQECKTYLNQKSSRSKVRPTSRKRLFLRARSASRPNAQPLSESLPDFVLNKSPHINRKKLSFNQETVKGKHMKKEKLQDHDHDNSSAILSISAVRSGTDISKDTGMSGDKKSIFLTVGPAACLRKRPHCTTSQEFSPTFSEEQKLDHLGCISSGPFAAESSEKVSNIPGYCHKYLSSTNEAALRDKVIKHWLETTSFSKFGIQNNEDICPENIAGYKTECPSISMRTKLYRENGHSSLPNDSVKIKNEPLLGKDIIRAKLRSQMLSSSLPEYFNFFKSAARGSLPLSKPSADDSCDATLSHEMFNLDDSTLLPAIAEGSPKKIAALTAAGLRLSSRRISKGQGFKHLRSSIYGRGWWTTCLLNFCALVVVLELILMAYFCNKDIISLDRTVFGIVNPTNSTPRHNSSLLKQSNESISIS</sequence>
<feature type="compositionally biased region" description="Basic residues" evidence="1">
    <location>
        <begin position="437"/>
        <end position="447"/>
    </location>
</feature>
<evidence type="ECO:0000256" key="2">
    <source>
        <dbReference type="SAM" id="Phobius"/>
    </source>
</evidence>
<feature type="compositionally biased region" description="Basic and acidic residues" evidence="1">
    <location>
        <begin position="44"/>
        <end position="56"/>
    </location>
</feature>
<keyword evidence="2" id="KW-1133">Transmembrane helix</keyword>
<comment type="caution">
    <text evidence="3">The sequence shown here is derived from an EMBL/GenBank/DDBJ whole genome shotgun (WGS) entry which is preliminary data.</text>
</comment>
<reference evidence="3" key="1">
    <citation type="journal article" date="2023" name="G3 (Bethesda)">
        <title>A reference genome for the long-term kleptoplast-retaining sea slug Elysia crispata morphotype clarki.</title>
        <authorList>
            <person name="Eastman K.E."/>
            <person name="Pendleton A.L."/>
            <person name="Shaikh M.A."/>
            <person name="Suttiyut T."/>
            <person name="Ogas R."/>
            <person name="Tomko P."/>
            <person name="Gavelis G."/>
            <person name="Widhalm J.R."/>
            <person name="Wisecaver J.H."/>
        </authorList>
    </citation>
    <scope>NUCLEOTIDE SEQUENCE</scope>
    <source>
        <strain evidence="3">ECLA1</strain>
    </source>
</reference>
<dbReference type="EMBL" id="JAWDGP010006114">
    <property type="protein sequence ID" value="KAK3746918.1"/>
    <property type="molecule type" value="Genomic_DNA"/>
</dbReference>
<accession>A0AAE1CZB5</accession>
<feature type="compositionally biased region" description="Basic and acidic residues" evidence="1">
    <location>
        <begin position="407"/>
        <end position="427"/>
    </location>
</feature>
<proteinExistence type="predicted"/>
<dbReference type="Proteomes" id="UP001283361">
    <property type="component" value="Unassembled WGS sequence"/>
</dbReference>
<evidence type="ECO:0000313" key="4">
    <source>
        <dbReference type="Proteomes" id="UP001283361"/>
    </source>
</evidence>
<keyword evidence="2" id="KW-0472">Membrane</keyword>
<dbReference type="AlphaFoldDB" id="A0AAE1CZB5"/>
<keyword evidence="2" id="KW-0812">Transmembrane</keyword>
<gene>
    <name evidence="3" type="ORF">RRG08_030329</name>
</gene>
<protein>
    <submittedName>
        <fullName evidence="3">Uncharacterized protein</fullName>
    </submittedName>
</protein>
<evidence type="ECO:0000313" key="3">
    <source>
        <dbReference type="EMBL" id="KAK3746918.1"/>
    </source>
</evidence>
<feature type="region of interest" description="Disordered" evidence="1">
    <location>
        <begin position="374"/>
        <end position="447"/>
    </location>
</feature>
<organism evidence="3 4">
    <name type="scientific">Elysia crispata</name>
    <name type="common">lettuce slug</name>
    <dbReference type="NCBI Taxonomy" id="231223"/>
    <lineage>
        <taxon>Eukaryota</taxon>
        <taxon>Metazoa</taxon>
        <taxon>Spiralia</taxon>
        <taxon>Lophotrochozoa</taxon>
        <taxon>Mollusca</taxon>
        <taxon>Gastropoda</taxon>
        <taxon>Heterobranchia</taxon>
        <taxon>Euthyneura</taxon>
        <taxon>Panpulmonata</taxon>
        <taxon>Sacoglossa</taxon>
        <taxon>Placobranchoidea</taxon>
        <taxon>Plakobranchidae</taxon>
        <taxon>Elysia</taxon>
    </lineage>
</organism>